<name>A0A319DJD0_9EURO</name>
<proteinExistence type="predicted"/>
<dbReference type="Proteomes" id="UP000247810">
    <property type="component" value="Unassembled WGS sequence"/>
</dbReference>
<dbReference type="AlphaFoldDB" id="A0A319DJD0"/>
<evidence type="ECO:0000256" key="1">
    <source>
        <dbReference type="SAM" id="MobiDB-lite"/>
    </source>
</evidence>
<sequence>MQSDPEDIFERITVVSDGRTSGKNGPKNVLRQKHPLLKMLLDEVEDESSLDADQPITAAEPETQDELRSGNKNLPEDMLAVLIEELGHVYEGVLKGVSSQSGGLDTLILVAANQVEAKLHKKRRDPEGWDDESTDSEEEDGGYCALGLSLKL</sequence>
<feature type="region of interest" description="Disordered" evidence="1">
    <location>
        <begin position="44"/>
        <end position="72"/>
    </location>
</feature>
<dbReference type="EMBL" id="KZ825949">
    <property type="protein sequence ID" value="PYH91313.1"/>
    <property type="molecule type" value="Genomic_DNA"/>
</dbReference>
<evidence type="ECO:0000313" key="2">
    <source>
        <dbReference type="EMBL" id="PYH91313.1"/>
    </source>
</evidence>
<feature type="region of interest" description="Disordered" evidence="1">
    <location>
        <begin position="119"/>
        <end position="152"/>
    </location>
</feature>
<reference evidence="2 3" key="1">
    <citation type="submission" date="2018-02" db="EMBL/GenBank/DDBJ databases">
        <title>The genomes of Aspergillus section Nigri reveals drivers in fungal speciation.</title>
        <authorList>
            <consortium name="DOE Joint Genome Institute"/>
            <person name="Vesth T.C."/>
            <person name="Nybo J."/>
            <person name="Theobald S."/>
            <person name="Brandl J."/>
            <person name="Frisvad J.C."/>
            <person name="Nielsen K.F."/>
            <person name="Lyhne E.K."/>
            <person name="Kogle M.E."/>
            <person name="Kuo A."/>
            <person name="Riley R."/>
            <person name="Clum A."/>
            <person name="Nolan M."/>
            <person name="Lipzen A."/>
            <person name="Salamov A."/>
            <person name="Henrissat B."/>
            <person name="Wiebenga A."/>
            <person name="De vries R.P."/>
            <person name="Grigoriev I.V."/>
            <person name="Mortensen U.H."/>
            <person name="Andersen M.R."/>
            <person name="Baker S.E."/>
        </authorList>
    </citation>
    <scope>NUCLEOTIDE SEQUENCE [LARGE SCALE GENOMIC DNA]</scope>
    <source>
        <strain evidence="2 3">CBS 707.79</strain>
    </source>
</reference>
<accession>A0A319DJD0</accession>
<feature type="compositionally biased region" description="Acidic residues" evidence="1">
    <location>
        <begin position="128"/>
        <end position="141"/>
    </location>
</feature>
<gene>
    <name evidence="2" type="ORF">BO71DRAFT_432994</name>
</gene>
<keyword evidence="3" id="KW-1185">Reference proteome</keyword>
<dbReference type="VEuPathDB" id="FungiDB:BO71DRAFT_432994"/>
<organism evidence="2 3">
    <name type="scientific">Aspergillus ellipticus CBS 707.79</name>
    <dbReference type="NCBI Taxonomy" id="1448320"/>
    <lineage>
        <taxon>Eukaryota</taxon>
        <taxon>Fungi</taxon>
        <taxon>Dikarya</taxon>
        <taxon>Ascomycota</taxon>
        <taxon>Pezizomycotina</taxon>
        <taxon>Eurotiomycetes</taxon>
        <taxon>Eurotiomycetidae</taxon>
        <taxon>Eurotiales</taxon>
        <taxon>Aspergillaceae</taxon>
        <taxon>Aspergillus</taxon>
        <taxon>Aspergillus subgen. Circumdati</taxon>
    </lineage>
</organism>
<evidence type="ECO:0000313" key="3">
    <source>
        <dbReference type="Proteomes" id="UP000247810"/>
    </source>
</evidence>
<protein>
    <submittedName>
        <fullName evidence="2">Uncharacterized protein</fullName>
    </submittedName>
</protein>